<reference evidence="2" key="2">
    <citation type="journal article" date="2023" name="Int. J. Mol. Sci.">
        <title>De Novo Assembly and Annotation of 11 Diverse Shrub Willow (Salix) Genomes Reveals Novel Gene Organization in Sex-Linked Regions.</title>
        <authorList>
            <person name="Hyden B."/>
            <person name="Feng K."/>
            <person name="Yates T.B."/>
            <person name="Jawdy S."/>
            <person name="Cereghino C."/>
            <person name="Smart L.B."/>
            <person name="Muchero W."/>
        </authorList>
    </citation>
    <scope>NUCLEOTIDE SEQUENCE</scope>
    <source>
        <tissue evidence="2">Shoot tip</tissue>
    </source>
</reference>
<protein>
    <submittedName>
        <fullName evidence="2">Uncharacterized protein</fullName>
    </submittedName>
</protein>
<evidence type="ECO:0000313" key="2">
    <source>
        <dbReference type="EMBL" id="KAJ6717834.1"/>
    </source>
</evidence>
<gene>
    <name evidence="2" type="ORF">OIU79_005885</name>
</gene>
<comment type="caution">
    <text evidence="2">The sequence shown here is derived from an EMBL/GenBank/DDBJ whole genome shotgun (WGS) entry which is preliminary data.</text>
</comment>
<organism evidence="2 3">
    <name type="scientific">Salix purpurea</name>
    <name type="common">Purple osier willow</name>
    <dbReference type="NCBI Taxonomy" id="77065"/>
    <lineage>
        <taxon>Eukaryota</taxon>
        <taxon>Viridiplantae</taxon>
        <taxon>Streptophyta</taxon>
        <taxon>Embryophyta</taxon>
        <taxon>Tracheophyta</taxon>
        <taxon>Spermatophyta</taxon>
        <taxon>Magnoliopsida</taxon>
        <taxon>eudicotyledons</taxon>
        <taxon>Gunneridae</taxon>
        <taxon>Pentapetalae</taxon>
        <taxon>rosids</taxon>
        <taxon>fabids</taxon>
        <taxon>Malpighiales</taxon>
        <taxon>Salicaceae</taxon>
        <taxon>Saliceae</taxon>
        <taxon>Salix</taxon>
    </lineage>
</organism>
<accession>A0A9Q0TU71</accession>
<feature type="region of interest" description="Disordered" evidence="1">
    <location>
        <begin position="41"/>
        <end position="70"/>
    </location>
</feature>
<keyword evidence="3" id="KW-1185">Reference proteome</keyword>
<proteinExistence type="predicted"/>
<dbReference type="EMBL" id="JAPFFK010000014">
    <property type="protein sequence ID" value="KAJ6717834.1"/>
    <property type="molecule type" value="Genomic_DNA"/>
</dbReference>
<reference evidence="2" key="1">
    <citation type="submission" date="2022-11" db="EMBL/GenBank/DDBJ databases">
        <authorList>
            <person name="Hyden B.L."/>
            <person name="Feng K."/>
            <person name="Yates T."/>
            <person name="Jawdy S."/>
            <person name="Smart L.B."/>
            <person name="Muchero W."/>
        </authorList>
    </citation>
    <scope>NUCLEOTIDE SEQUENCE</scope>
    <source>
        <tissue evidence="2">Shoot tip</tissue>
    </source>
</reference>
<evidence type="ECO:0000313" key="3">
    <source>
        <dbReference type="Proteomes" id="UP001151532"/>
    </source>
</evidence>
<sequence>MEANVESASSKQEIYPDLQVTVTSISQPFYYIESSSSAVDGHYRPHSSSTSGCSNHFRKPNGRRHGDAVSNTRQNYSCINKINLRSMRDRSGVSGASCRSNVKGLCCSS</sequence>
<dbReference type="AlphaFoldDB" id="A0A9Q0TU71"/>
<name>A0A9Q0TU71_SALPP</name>
<feature type="region of interest" description="Disordered" evidence="1">
    <location>
        <begin position="90"/>
        <end position="109"/>
    </location>
</feature>
<dbReference type="Proteomes" id="UP001151532">
    <property type="component" value="Chromosome 10"/>
</dbReference>
<evidence type="ECO:0000256" key="1">
    <source>
        <dbReference type="SAM" id="MobiDB-lite"/>
    </source>
</evidence>